<accession>A0A840Y4T9</accession>
<dbReference type="Proteomes" id="UP000580654">
    <property type="component" value="Unassembled WGS sequence"/>
</dbReference>
<comment type="caution">
    <text evidence="1">The sequence shown here is derived from an EMBL/GenBank/DDBJ whole genome shotgun (WGS) entry which is preliminary data.</text>
</comment>
<gene>
    <name evidence="1" type="ORF">FHS87_004208</name>
</gene>
<dbReference type="EMBL" id="JACIJD010000031">
    <property type="protein sequence ID" value="MBB5696138.1"/>
    <property type="molecule type" value="Genomic_DNA"/>
</dbReference>
<name>A0A840Y4T9_9PROT</name>
<proteinExistence type="predicted"/>
<dbReference type="AlphaFoldDB" id="A0A840Y4T9"/>
<evidence type="ECO:0000313" key="1">
    <source>
        <dbReference type="EMBL" id="MBB5696138.1"/>
    </source>
</evidence>
<keyword evidence="2" id="KW-1185">Reference proteome</keyword>
<reference evidence="1 2" key="1">
    <citation type="submission" date="2020-08" db="EMBL/GenBank/DDBJ databases">
        <title>Genomic Encyclopedia of Type Strains, Phase IV (KMG-IV): sequencing the most valuable type-strain genomes for metagenomic binning, comparative biology and taxonomic classification.</title>
        <authorList>
            <person name="Goeker M."/>
        </authorList>
    </citation>
    <scope>NUCLEOTIDE SEQUENCE [LARGE SCALE GENOMIC DNA]</scope>
    <source>
        <strain evidence="1 2">DSM 25622</strain>
    </source>
</reference>
<protein>
    <submittedName>
        <fullName evidence="1">Uncharacterized protein</fullName>
    </submittedName>
</protein>
<sequence length="35" mass="3846">MLDGAVLDVNLGHLRPADLWHNNPNQEIWAPGKPG</sequence>
<evidence type="ECO:0000313" key="2">
    <source>
        <dbReference type="Proteomes" id="UP000580654"/>
    </source>
</evidence>
<organism evidence="1 2">
    <name type="scientific">Muricoccus pecuniae</name>
    <dbReference type="NCBI Taxonomy" id="693023"/>
    <lineage>
        <taxon>Bacteria</taxon>
        <taxon>Pseudomonadati</taxon>
        <taxon>Pseudomonadota</taxon>
        <taxon>Alphaproteobacteria</taxon>
        <taxon>Acetobacterales</taxon>
        <taxon>Roseomonadaceae</taxon>
        <taxon>Muricoccus</taxon>
    </lineage>
</organism>